<keyword evidence="5" id="KW-0804">Transcription</keyword>
<gene>
    <name evidence="7" type="ORF">TCIL3000_9_3640</name>
</gene>
<evidence type="ECO:0000256" key="3">
    <source>
        <dbReference type="ARBA" id="ARBA00023015"/>
    </source>
</evidence>
<dbReference type="AlphaFoldDB" id="G0UUA2"/>
<dbReference type="PANTHER" id="PTHR13421:SF16">
    <property type="entry name" value="SNRNA-ACTIVATING PROTEIN COMPLEX SUBUNIT 3"/>
    <property type="match status" value="1"/>
</dbReference>
<dbReference type="GO" id="GO:0001046">
    <property type="term" value="F:core promoter sequence-specific DNA binding"/>
    <property type="evidence" value="ECO:0007669"/>
    <property type="project" value="TreeGrafter"/>
</dbReference>
<dbReference type="VEuPathDB" id="TriTrypDB:TcIL3000_9_3640"/>
<name>G0UUA2_TRYCI</name>
<sequence>MSSPQPVDPFALVVNGERATTLLEIALYTAVPLPDLRSWNPGLDTCKGRDKLPEGTVVRLQPLPGERGKPYGCSFSLGEAELAIHKLERRLDELLGGRKQDTIKLPARRVFSKMERIVSELRKEGERQLACIKKGSEECERDPRMLQFLVDVGPVEELEQRLNEEFDGLSVGLQVLKKSNEFLFQKEDRFPLKRCVEEDLFSSILDDAPHLPAEHSYQWEFTFLTPGSATQLQDTWAVLSSQRLDTLLDNFVCRNYLSERMSKNAFFFIGGAFYVDNRHADSEGEGYEDVTKYLRHHEPCKAVHDHGDKGESSNSSFGACPVYYISDTTFADLNLRLGEFGVLRHFGCCNHYFYLSAVTKLYRENHNRYEGASFPRRIMKSVTRVVRCRMCHSHPATIVCYNDALSPESPCHYCVPCYELLNASDDGISDGLKAFVIRLPKGKCVEM</sequence>
<reference evidence="7" key="1">
    <citation type="journal article" date="2012" name="Proc. Natl. Acad. Sci. U.S.A.">
        <title>Antigenic diversity is generated by distinct evolutionary mechanisms in African trypanosome species.</title>
        <authorList>
            <person name="Jackson A.P."/>
            <person name="Berry A."/>
            <person name="Aslett M."/>
            <person name="Allison H.C."/>
            <person name="Burton P."/>
            <person name="Vavrova-Anderson J."/>
            <person name="Brown R."/>
            <person name="Browne H."/>
            <person name="Corton N."/>
            <person name="Hauser H."/>
            <person name="Gamble J."/>
            <person name="Gilderthorp R."/>
            <person name="Marcello L."/>
            <person name="McQuillan J."/>
            <person name="Otto T.D."/>
            <person name="Quail M.A."/>
            <person name="Sanders M.J."/>
            <person name="van Tonder A."/>
            <person name="Ginger M.L."/>
            <person name="Field M.C."/>
            <person name="Barry J.D."/>
            <person name="Hertz-Fowler C."/>
            <person name="Berriman M."/>
        </authorList>
    </citation>
    <scope>NUCLEOTIDE SEQUENCE</scope>
    <source>
        <strain evidence="7">IL3000</strain>
    </source>
</reference>
<evidence type="ECO:0000256" key="1">
    <source>
        <dbReference type="ARBA" id="ARBA00004123"/>
    </source>
</evidence>
<organism evidence="7">
    <name type="scientific">Trypanosoma congolense (strain IL3000)</name>
    <dbReference type="NCBI Taxonomy" id="1068625"/>
    <lineage>
        <taxon>Eukaryota</taxon>
        <taxon>Discoba</taxon>
        <taxon>Euglenozoa</taxon>
        <taxon>Kinetoplastea</taxon>
        <taxon>Metakinetoplastina</taxon>
        <taxon>Trypanosomatida</taxon>
        <taxon>Trypanosomatidae</taxon>
        <taxon>Trypanosoma</taxon>
        <taxon>Nannomonas</taxon>
    </lineage>
</organism>
<dbReference type="GO" id="GO:0042795">
    <property type="term" value="P:snRNA transcription by RNA polymerase II"/>
    <property type="evidence" value="ECO:0007669"/>
    <property type="project" value="TreeGrafter"/>
</dbReference>
<proteinExistence type="inferred from homology"/>
<dbReference type="GO" id="GO:0001006">
    <property type="term" value="F:RNA polymerase III type 3 promoter sequence-specific DNA binding"/>
    <property type="evidence" value="ECO:0007669"/>
    <property type="project" value="TreeGrafter"/>
</dbReference>
<evidence type="ECO:0000256" key="2">
    <source>
        <dbReference type="ARBA" id="ARBA00010410"/>
    </source>
</evidence>
<dbReference type="GO" id="GO:0042796">
    <property type="term" value="P:snRNA transcription by RNA polymerase III"/>
    <property type="evidence" value="ECO:0007669"/>
    <property type="project" value="TreeGrafter"/>
</dbReference>
<dbReference type="EMBL" id="HE575322">
    <property type="protein sequence ID" value="CCC92966.1"/>
    <property type="molecule type" value="Genomic_DNA"/>
</dbReference>
<evidence type="ECO:0000256" key="4">
    <source>
        <dbReference type="ARBA" id="ARBA00023125"/>
    </source>
</evidence>
<dbReference type="PANTHER" id="PTHR13421">
    <property type="entry name" value="SNRNA-ACTIVATING PROTEIN COMPLEX SUBUNIT 3"/>
    <property type="match status" value="1"/>
</dbReference>
<dbReference type="GO" id="GO:0019185">
    <property type="term" value="C:snRNA-activating protein complex"/>
    <property type="evidence" value="ECO:0007669"/>
    <property type="project" value="TreeGrafter"/>
</dbReference>
<dbReference type="GO" id="GO:0003681">
    <property type="term" value="F:bent DNA binding"/>
    <property type="evidence" value="ECO:0007669"/>
    <property type="project" value="TreeGrafter"/>
</dbReference>
<evidence type="ECO:0000256" key="6">
    <source>
        <dbReference type="ARBA" id="ARBA00023242"/>
    </source>
</evidence>
<protein>
    <submittedName>
        <fullName evidence="7">Putative small nuclear RNA gene activation protein (SNAP) 50</fullName>
    </submittedName>
</protein>
<keyword evidence="3" id="KW-0805">Transcription regulation</keyword>
<evidence type="ECO:0000313" key="7">
    <source>
        <dbReference type="EMBL" id="CCC92966.1"/>
    </source>
</evidence>
<keyword evidence="4" id="KW-0238">DNA-binding</keyword>
<dbReference type="Pfam" id="PF12251">
    <property type="entry name" value="SNAPC3"/>
    <property type="match status" value="1"/>
</dbReference>
<dbReference type="GO" id="GO:0000978">
    <property type="term" value="F:RNA polymerase II cis-regulatory region sequence-specific DNA binding"/>
    <property type="evidence" value="ECO:0007669"/>
    <property type="project" value="TreeGrafter"/>
</dbReference>
<accession>G0UUA2</accession>
<evidence type="ECO:0000256" key="5">
    <source>
        <dbReference type="ARBA" id="ARBA00023163"/>
    </source>
</evidence>
<dbReference type="GO" id="GO:0005634">
    <property type="term" value="C:nucleus"/>
    <property type="evidence" value="ECO:0007669"/>
    <property type="project" value="UniProtKB-SubCell"/>
</dbReference>
<keyword evidence="6" id="KW-0539">Nucleus</keyword>
<dbReference type="InterPro" id="IPR022042">
    <property type="entry name" value="snRNA-activating_su3"/>
</dbReference>
<comment type="similarity">
    <text evidence="2">Belongs to the SNAPC3/SRD2 family.</text>
</comment>
<comment type="subcellular location">
    <subcellularLocation>
        <location evidence="1">Nucleus</location>
    </subcellularLocation>
</comment>